<comment type="caution">
    <text evidence="6">The sequence shown here is derived from an EMBL/GenBank/DDBJ whole genome shotgun (WGS) entry which is preliminary data.</text>
</comment>
<accession>A0AAN8RT68</accession>
<dbReference type="EMBL" id="JAWJWE010000039">
    <property type="protein sequence ID" value="KAK6620628.1"/>
    <property type="molecule type" value="Genomic_DNA"/>
</dbReference>
<evidence type="ECO:0000313" key="7">
    <source>
        <dbReference type="Proteomes" id="UP001372834"/>
    </source>
</evidence>
<organism evidence="6 7">
    <name type="scientific">Polyplax serrata</name>
    <name type="common">Common mouse louse</name>
    <dbReference type="NCBI Taxonomy" id="468196"/>
    <lineage>
        <taxon>Eukaryota</taxon>
        <taxon>Metazoa</taxon>
        <taxon>Ecdysozoa</taxon>
        <taxon>Arthropoda</taxon>
        <taxon>Hexapoda</taxon>
        <taxon>Insecta</taxon>
        <taxon>Pterygota</taxon>
        <taxon>Neoptera</taxon>
        <taxon>Paraneoptera</taxon>
        <taxon>Psocodea</taxon>
        <taxon>Troctomorpha</taxon>
        <taxon>Phthiraptera</taxon>
        <taxon>Anoplura</taxon>
        <taxon>Polyplacidae</taxon>
        <taxon>Polyplax</taxon>
    </lineage>
</organism>
<dbReference type="AlphaFoldDB" id="A0AAN8RT68"/>
<sequence length="259" mass="29368">MAFHNLYETSPTEHWSIKESLKHSKFSASRLKLWTFHGEERLHEMLAEIGIPLSQCTQKFNSMDLLFRKEFYSSLVNISEKYGLNGVVFITFFIRHGYGKKYSAADYVYGLLALLQSTNGEKTKSHCFMDCLEALRQSKKEKLDQGIELGKSLFVSIFKQTQNALEIKRVQRIGPFLYFCISQKFAQTLICSHPYGAILLADFLLTAYATTRKNFNKALASPMVICTPCLGDDGTLDENDDSICNIAGIPPISEESNKK</sequence>
<keyword evidence="5" id="KW-0131">Cell cycle</keyword>
<dbReference type="GO" id="GO:0003688">
    <property type="term" value="F:DNA replication origin binding"/>
    <property type="evidence" value="ECO:0007669"/>
    <property type="project" value="TreeGrafter"/>
</dbReference>
<dbReference type="GO" id="GO:0006270">
    <property type="term" value="P:DNA replication initiation"/>
    <property type="evidence" value="ECO:0007669"/>
    <property type="project" value="InterPro"/>
</dbReference>
<evidence type="ECO:0000256" key="2">
    <source>
        <dbReference type="ARBA" id="ARBA00010727"/>
    </source>
</evidence>
<dbReference type="PANTHER" id="PTHR10507:SF0">
    <property type="entry name" value="CELL DIVISION CONTROL PROTEIN 45 HOMOLOG"/>
    <property type="match status" value="1"/>
</dbReference>
<gene>
    <name evidence="6" type="ORF">RUM43_010921</name>
</gene>
<dbReference type="GO" id="GO:0000727">
    <property type="term" value="P:double-strand break repair via break-induced replication"/>
    <property type="evidence" value="ECO:0007669"/>
    <property type="project" value="TreeGrafter"/>
</dbReference>
<dbReference type="InterPro" id="IPR003874">
    <property type="entry name" value="CDC45"/>
</dbReference>
<protein>
    <submittedName>
        <fullName evidence="6">Uncharacterized protein</fullName>
    </submittedName>
</protein>
<comment type="subcellular location">
    <subcellularLocation>
        <location evidence="1">Nucleus</location>
    </subcellularLocation>
</comment>
<evidence type="ECO:0000313" key="6">
    <source>
        <dbReference type="EMBL" id="KAK6620628.1"/>
    </source>
</evidence>
<keyword evidence="4" id="KW-0539">Nucleus</keyword>
<evidence type="ECO:0000256" key="4">
    <source>
        <dbReference type="ARBA" id="ARBA00023242"/>
    </source>
</evidence>
<name>A0AAN8RT68_POLSC</name>
<dbReference type="GO" id="GO:1902977">
    <property type="term" value="P:mitotic DNA replication preinitiation complex assembly"/>
    <property type="evidence" value="ECO:0007669"/>
    <property type="project" value="TreeGrafter"/>
</dbReference>
<keyword evidence="3" id="KW-0235">DNA replication</keyword>
<dbReference type="PANTHER" id="PTHR10507">
    <property type="entry name" value="CDC45-RELATED PROTEIN"/>
    <property type="match status" value="1"/>
</dbReference>
<dbReference type="GO" id="GO:0003697">
    <property type="term" value="F:single-stranded DNA binding"/>
    <property type="evidence" value="ECO:0007669"/>
    <property type="project" value="TreeGrafter"/>
</dbReference>
<dbReference type="GO" id="GO:0031261">
    <property type="term" value="C:DNA replication preinitiation complex"/>
    <property type="evidence" value="ECO:0007669"/>
    <property type="project" value="TreeGrafter"/>
</dbReference>
<evidence type="ECO:0000256" key="5">
    <source>
        <dbReference type="ARBA" id="ARBA00023306"/>
    </source>
</evidence>
<reference evidence="6 7" key="1">
    <citation type="submission" date="2023-10" db="EMBL/GenBank/DDBJ databases">
        <title>Genomes of two closely related lineages of the louse Polyplax serrata with different host specificities.</title>
        <authorList>
            <person name="Martinu J."/>
            <person name="Tarabai H."/>
            <person name="Stefka J."/>
            <person name="Hypsa V."/>
        </authorList>
    </citation>
    <scope>NUCLEOTIDE SEQUENCE [LARGE SCALE GENOMIC DNA]</scope>
    <source>
        <strain evidence="6">HR10_N</strain>
    </source>
</reference>
<dbReference type="Proteomes" id="UP001372834">
    <property type="component" value="Unassembled WGS sequence"/>
</dbReference>
<proteinExistence type="inferred from homology"/>
<evidence type="ECO:0000256" key="1">
    <source>
        <dbReference type="ARBA" id="ARBA00004123"/>
    </source>
</evidence>
<dbReference type="GO" id="GO:0003682">
    <property type="term" value="F:chromatin binding"/>
    <property type="evidence" value="ECO:0007669"/>
    <property type="project" value="TreeGrafter"/>
</dbReference>
<comment type="similarity">
    <text evidence="2">Belongs to the CDC45 family.</text>
</comment>
<evidence type="ECO:0000256" key="3">
    <source>
        <dbReference type="ARBA" id="ARBA00022705"/>
    </source>
</evidence>
<dbReference type="Pfam" id="PF02724">
    <property type="entry name" value="CDC45"/>
    <property type="match status" value="1"/>
</dbReference>